<dbReference type="AlphaFoldDB" id="A0AAV0MS20"/>
<feature type="repeat" description="ARM" evidence="2">
    <location>
        <begin position="360"/>
        <end position="402"/>
    </location>
</feature>
<evidence type="ECO:0000256" key="1">
    <source>
        <dbReference type="ARBA" id="ARBA00022737"/>
    </source>
</evidence>
<feature type="repeat" description="ARM" evidence="2">
    <location>
        <begin position="184"/>
        <end position="234"/>
    </location>
</feature>
<dbReference type="PANTHER" id="PTHR46710:SF11">
    <property type="entry name" value="ARMADILLO BTB ARABIDOPSIS PROTEIN 1"/>
    <property type="match status" value="1"/>
</dbReference>
<evidence type="ECO:0000256" key="2">
    <source>
        <dbReference type="PROSITE-ProRule" id="PRU00259"/>
    </source>
</evidence>
<protein>
    <submittedName>
        <fullName evidence="3">Uncharacterized protein</fullName>
    </submittedName>
</protein>
<dbReference type="InterPro" id="IPR011989">
    <property type="entry name" value="ARM-like"/>
</dbReference>
<feature type="repeat" description="ARM" evidence="2">
    <location>
        <begin position="234"/>
        <end position="269"/>
    </location>
</feature>
<evidence type="ECO:0000313" key="4">
    <source>
        <dbReference type="Proteomes" id="UP001154282"/>
    </source>
</evidence>
<reference evidence="3" key="1">
    <citation type="submission" date="2022-08" db="EMBL/GenBank/DDBJ databases">
        <authorList>
            <person name="Gutierrez-Valencia J."/>
        </authorList>
    </citation>
    <scope>NUCLEOTIDE SEQUENCE</scope>
</reference>
<dbReference type="InterPro" id="IPR000225">
    <property type="entry name" value="Armadillo"/>
</dbReference>
<sequence>MPIFLPRPSPIPHPPSQPITSLSRLIHRISFLFLSAPMDRRSTTTAKRILKRKLEQEFAAEDGRNRKVMVSESDNAVPQQDKRSEIESQVRVLNSTFSSSESDRAASRTAAQFLSQLAKNADFVETIVDCGAVPALVMQLQPPPDVSGDGAFDPVQLEVEKACSFALALIAIQPQYQQVIVDAGALPLLVALLKRHKSHINSGIVPLVIRKATDAITNLAHENSNIKTLVRIEGGIPPLVELLDSVEPKVQRAAAGALRTLAFRNDGNKDEIVELNGLDTLVLMLESEDTKVHFEAVGAIGNLVHSSPHIKQKVLHAGALQPVINLLSSTCSESQREAALLIGQFATADSDCKVHIVQRGAISPLIDMLEASDVQLKEMSAFALGRLAQETHNQVGIVYHGGIEPLLKLLEAKNGSLQHNAAFTIFGLANNEDNIVDLIKVGAVQKLQDGDFMSEVCLLCTSYLKSMIISFHVLLP</sequence>
<dbReference type="EMBL" id="CAMGYJ010000007">
    <property type="protein sequence ID" value="CAI0448891.1"/>
    <property type="molecule type" value="Genomic_DNA"/>
</dbReference>
<evidence type="ECO:0000313" key="3">
    <source>
        <dbReference type="EMBL" id="CAI0448891.1"/>
    </source>
</evidence>
<accession>A0AAV0MS20</accession>
<organism evidence="3 4">
    <name type="scientific">Linum tenue</name>
    <dbReference type="NCBI Taxonomy" id="586396"/>
    <lineage>
        <taxon>Eukaryota</taxon>
        <taxon>Viridiplantae</taxon>
        <taxon>Streptophyta</taxon>
        <taxon>Embryophyta</taxon>
        <taxon>Tracheophyta</taxon>
        <taxon>Spermatophyta</taxon>
        <taxon>Magnoliopsida</taxon>
        <taxon>eudicotyledons</taxon>
        <taxon>Gunneridae</taxon>
        <taxon>Pentapetalae</taxon>
        <taxon>rosids</taxon>
        <taxon>fabids</taxon>
        <taxon>Malpighiales</taxon>
        <taxon>Linaceae</taxon>
        <taxon>Linum</taxon>
    </lineage>
</organism>
<feature type="repeat" description="ARM" evidence="2">
    <location>
        <begin position="401"/>
        <end position="443"/>
    </location>
</feature>
<gene>
    <name evidence="3" type="ORF">LITE_LOCUS29976</name>
</gene>
<dbReference type="InterPro" id="IPR016024">
    <property type="entry name" value="ARM-type_fold"/>
</dbReference>
<feature type="repeat" description="ARM" evidence="2">
    <location>
        <begin position="276"/>
        <end position="318"/>
    </location>
</feature>
<keyword evidence="1" id="KW-0677">Repeat</keyword>
<dbReference type="InterPro" id="IPR044282">
    <property type="entry name" value="ABAP1/ARIA"/>
</dbReference>
<dbReference type="Gene3D" id="1.25.10.10">
    <property type="entry name" value="Leucine-rich Repeat Variant"/>
    <property type="match status" value="3"/>
</dbReference>
<dbReference type="SMART" id="SM00185">
    <property type="entry name" value="ARM"/>
    <property type="match status" value="7"/>
</dbReference>
<dbReference type="PROSITE" id="PS50176">
    <property type="entry name" value="ARM_REPEAT"/>
    <property type="match status" value="5"/>
</dbReference>
<dbReference type="Pfam" id="PF00514">
    <property type="entry name" value="Arm"/>
    <property type="match status" value="3"/>
</dbReference>
<dbReference type="PANTHER" id="PTHR46710">
    <property type="entry name" value="ARM REPEAT PROTEIN INTERACTING WITH ABF2"/>
    <property type="match status" value="1"/>
</dbReference>
<name>A0AAV0MS20_9ROSI</name>
<proteinExistence type="predicted"/>
<comment type="caution">
    <text evidence="3">The sequence shown here is derived from an EMBL/GenBank/DDBJ whole genome shotgun (WGS) entry which is preliminary data.</text>
</comment>
<keyword evidence="4" id="KW-1185">Reference proteome</keyword>
<dbReference type="SUPFAM" id="SSF48371">
    <property type="entry name" value="ARM repeat"/>
    <property type="match status" value="1"/>
</dbReference>
<dbReference type="Proteomes" id="UP001154282">
    <property type="component" value="Unassembled WGS sequence"/>
</dbReference>